<dbReference type="InterPro" id="IPR008984">
    <property type="entry name" value="SMAD_FHA_dom_sf"/>
</dbReference>
<name>A0ABP8YZ81_9ACTN</name>
<gene>
    <name evidence="2" type="ORF">GCM10023350_27390</name>
</gene>
<evidence type="ECO:0000256" key="1">
    <source>
        <dbReference type="SAM" id="MobiDB-lite"/>
    </source>
</evidence>
<keyword evidence="3" id="KW-1185">Reference proteome</keyword>
<evidence type="ECO:0000313" key="2">
    <source>
        <dbReference type="EMBL" id="GAA4741317.1"/>
    </source>
</evidence>
<protein>
    <recommendedName>
        <fullName evidence="4">FHA domain-containing protein</fullName>
    </recommendedName>
</protein>
<feature type="region of interest" description="Disordered" evidence="1">
    <location>
        <begin position="145"/>
        <end position="171"/>
    </location>
</feature>
<dbReference type="RefSeq" id="WP_345527354.1">
    <property type="nucleotide sequence ID" value="NZ_BAABKN010000015.1"/>
</dbReference>
<dbReference type="EMBL" id="BAABKN010000015">
    <property type="protein sequence ID" value="GAA4741317.1"/>
    <property type="molecule type" value="Genomic_DNA"/>
</dbReference>
<sequence>MSAAPGLAWSFRSGEWFGIFGPNATVVLPPTEKDRVARLWELVDDGAGFDETLDALISAGLRELPGFVLVSEQHAETRVVIRGAARVHLATRDEVVHVEGDEGTIWVERSVSGVARVRIEVTDETDNDHLDGVIDGGLVRLGSAEHPPALDEVSVPESRDHDGLTRGPQTAPVDLLGLPPGIESQPPPVTARPVARLLLPDGETVDVDRSILVGRAPEASRIVTEGEPRLVAVASPHQEVSSTHLEVRPGSGADHGCAVATDLGSTNGSVVVQPGLPPEDLRPGVTVQLVPGAVVDLGDGVSIEVIDA</sequence>
<reference evidence="3" key="1">
    <citation type="journal article" date="2019" name="Int. J. Syst. Evol. Microbiol.">
        <title>The Global Catalogue of Microorganisms (GCM) 10K type strain sequencing project: providing services to taxonomists for standard genome sequencing and annotation.</title>
        <authorList>
            <consortium name="The Broad Institute Genomics Platform"/>
            <consortium name="The Broad Institute Genome Sequencing Center for Infectious Disease"/>
            <person name="Wu L."/>
            <person name="Ma J."/>
        </authorList>
    </citation>
    <scope>NUCLEOTIDE SEQUENCE [LARGE SCALE GENOMIC DNA]</scope>
    <source>
        <strain evidence="3">JCM 18532</strain>
    </source>
</reference>
<dbReference type="SUPFAM" id="SSF49879">
    <property type="entry name" value="SMAD/FHA domain"/>
    <property type="match status" value="1"/>
</dbReference>
<evidence type="ECO:0000313" key="3">
    <source>
        <dbReference type="Proteomes" id="UP001499882"/>
    </source>
</evidence>
<dbReference type="Proteomes" id="UP001499882">
    <property type="component" value="Unassembled WGS sequence"/>
</dbReference>
<accession>A0ABP8YZ81</accession>
<evidence type="ECO:0008006" key="4">
    <source>
        <dbReference type="Google" id="ProtNLM"/>
    </source>
</evidence>
<proteinExistence type="predicted"/>
<organism evidence="2 3">
    <name type="scientific">Nocardioides endophyticus</name>
    <dbReference type="NCBI Taxonomy" id="1353775"/>
    <lineage>
        <taxon>Bacteria</taxon>
        <taxon>Bacillati</taxon>
        <taxon>Actinomycetota</taxon>
        <taxon>Actinomycetes</taxon>
        <taxon>Propionibacteriales</taxon>
        <taxon>Nocardioidaceae</taxon>
        <taxon>Nocardioides</taxon>
    </lineage>
</organism>
<dbReference type="Gene3D" id="2.60.200.20">
    <property type="match status" value="1"/>
</dbReference>
<comment type="caution">
    <text evidence="2">The sequence shown here is derived from an EMBL/GenBank/DDBJ whole genome shotgun (WGS) entry which is preliminary data.</text>
</comment>